<proteinExistence type="predicted"/>
<sequence>MHRLYYYFANTGFYDLLPAAMQLAIELGYSPEEMIEAVCKVADKARHYPPTKNRAAWFATVFREKLGEARAEMLAIKKRRLL</sequence>
<dbReference type="EMBL" id="WHYR01000103">
    <property type="protein sequence ID" value="MQL54008.1"/>
    <property type="molecule type" value="Genomic_DNA"/>
</dbReference>
<accession>A0A6N7IXW2</accession>
<evidence type="ECO:0000313" key="2">
    <source>
        <dbReference type="Proteomes" id="UP000441717"/>
    </source>
</evidence>
<comment type="caution">
    <text evidence="1">The sequence shown here is derived from an EMBL/GenBank/DDBJ whole genome shotgun (WGS) entry which is preliminary data.</text>
</comment>
<protein>
    <submittedName>
        <fullName evidence="1">Uncharacterized protein</fullName>
    </submittedName>
</protein>
<keyword evidence="2" id="KW-1185">Reference proteome</keyword>
<gene>
    <name evidence="1" type="ORF">GFC01_17460</name>
</gene>
<dbReference type="Proteomes" id="UP000441717">
    <property type="component" value="Unassembled WGS sequence"/>
</dbReference>
<dbReference type="OrthoDB" id="1808470at2"/>
<organism evidence="1 2">
    <name type="scientific">Desulfofundulus thermobenzoicus</name>
    <dbReference type="NCBI Taxonomy" id="29376"/>
    <lineage>
        <taxon>Bacteria</taxon>
        <taxon>Bacillati</taxon>
        <taxon>Bacillota</taxon>
        <taxon>Clostridia</taxon>
        <taxon>Eubacteriales</taxon>
        <taxon>Peptococcaceae</taxon>
        <taxon>Desulfofundulus</taxon>
    </lineage>
</organism>
<evidence type="ECO:0000313" key="1">
    <source>
        <dbReference type="EMBL" id="MQL54008.1"/>
    </source>
</evidence>
<name>A0A6N7IXW2_9FIRM</name>
<dbReference type="AlphaFoldDB" id="A0A6N7IXW2"/>
<reference evidence="1 2" key="1">
    <citation type="submission" date="2019-10" db="EMBL/GenBank/DDBJ databases">
        <title>Comparative genomics of sulfur disproportionating microorganisms.</title>
        <authorList>
            <person name="Ward L.M."/>
            <person name="Bertran E."/>
            <person name="Johnston D."/>
        </authorList>
    </citation>
    <scope>NUCLEOTIDE SEQUENCE [LARGE SCALE GENOMIC DNA]</scope>
    <source>
        <strain evidence="1 2">DSM 14055</strain>
    </source>
</reference>